<dbReference type="EMBL" id="FP929139">
    <property type="protein sequence ID" value="CBY01569.1"/>
    <property type="molecule type" value="Genomic_DNA"/>
</dbReference>
<name>E5AED0_LEPMJ</name>
<organism evidence="5 6">
    <name type="scientific">Leptosphaeria maculans (strain JN3 / isolate v23.1.3 / race Av1-4-5-6-7-8)</name>
    <name type="common">Blackleg fungus</name>
    <name type="synonym">Phoma lingam</name>
    <dbReference type="NCBI Taxonomy" id="985895"/>
    <lineage>
        <taxon>Eukaryota</taxon>
        <taxon>Fungi</taxon>
        <taxon>Dikarya</taxon>
        <taxon>Ascomycota</taxon>
        <taxon>Pezizomycotina</taxon>
        <taxon>Dothideomycetes</taxon>
        <taxon>Pleosporomycetidae</taxon>
        <taxon>Pleosporales</taxon>
        <taxon>Pleosporineae</taxon>
        <taxon>Leptosphaeriaceae</taxon>
        <taxon>Plenodomus</taxon>
        <taxon>Plenodomus lingam/Leptosphaeria maculans species complex</taxon>
    </lineage>
</organism>
<gene>
    <name evidence="5" type="ORF">LEMA_P003560.1</name>
</gene>
<dbReference type="PROSITE" id="PS51219">
    <property type="entry name" value="DPCK"/>
    <property type="match status" value="1"/>
</dbReference>
<dbReference type="InParanoid" id="E5AED0"/>
<proteinExistence type="inferred from homology"/>
<evidence type="ECO:0000256" key="3">
    <source>
        <dbReference type="SAM" id="MobiDB-lite"/>
    </source>
</evidence>
<dbReference type="PANTHER" id="PTHR10695:SF46">
    <property type="entry name" value="BIFUNCTIONAL COENZYME A SYNTHASE-RELATED"/>
    <property type="match status" value="1"/>
</dbReference>
<dbReference type="PANTHER" id="PTHR10695">
    <property type="entry name" value="DEPHOSPHO-COA KINASE-RELATED"/>
    <property type="match status" value="1"/>
</dbReference>
<protein>
    <submittedName>
        <fullName evidence="5">Similar to dephospho-CoA kinase</fullName>
    </submittedName>
</protein>
<dbReference type="eggNOG" id="KOG3220">
    <property type="taxonomic scope" value="Eukaryota"/>
</dbReference>
<evidence type="ECO:0000256" key="1">
    <source>
        <dbReference type="ARBA" id="ARBA00022741"/>
    </source>
</evidence>
<dbReference type="NCBIfam" id="TIGR00152">
    <property type="entry name" value="dephospho-CoA kinase"/>
    <property type="match status" value="1"/>
</dbReference>
<dbReference type="GO" id="GO:0004140">
    <property type="term" value="F:dephospho-CoA kinase activity"/>
    <property type="evidence" value="ECO:0007669"/>
    <property type="project" value="InterPro"/>
</dbReference>
<keyword evidence="5" id="KW-0418">Kinase</keyword>
<dbReference type="Pfam" id="PF01121">
    <property type="entry name" value="CoaE"/>
    <property type="match status" value="1"/>
</dbReference>
<keyword evidence="1" id="KW-0547">Nucleotide-binding</keyword>
<dbReference type="Gene3D" id="3.40.50.300">
    <property type="entry name" value="P-loop containing nucleotide triphosphate hydrolases"/>
    <property type="match status" value="1"/>
</dbReference>
<keyword evidence="5" id="KW-0808">Transferase</keyword>
<dbReference type="InterPro" id="IPR001977">
    <property type="entry name" value="Depp_CoAkinase"/>
</dbReference>
<evidence type="ECO:0000313" key="5">
    <source>
        <dbReference type="EMBL" id="CBY01569.1"/>
    </source>
</evidence>
<dbReference type="SUPFAM" id="SSF52540">
    <property type="entry name" value="P-loop containing nucleoside triphosphate hydrolases"/>
    <property type="match status" value="1"/>
</dbReference>
<evidence type="ECO:0000256" key="4">
    <source>
        <dbReference type="SAM" id="Phobius"/>
    </source>
</evidence>
<feature type="transmembrane region" description="Helical" evidence="4">
    <location>
        <begin position="231"/>
        <end position="252"/>
    </location>
</feature>
<dbReference type="VEuPathDB" id="FungiDB:LEMA_P003560.1"/>
<keyword evidence="2" id="KW-0067">ATP-binding</keyword>
<keyword evidence="4" id="KW-0812">Transmembrane</keyword>
<dbReference type="STRING" id="985895.E5AED0"/>
<dbReference type="OrthoDB" id="247245at2759"/>
<dbReference type="CDD" id="cd02022">
    <property type="entry name" value="DPCK"/>
    <property type="match status" value="1"/>
</dbReference>
<feature type="region of interest" description="Disordered" evidence="3">
    <location>
        <begin position="63"/>
        <end position="82"/>
    </location>
</feature>
<evidence type="ECO:0000313" key="6">
    <source>
        <dbReference type="Proteomes" id="UP000002668"/>
    </source>
</evidence>
<accession>E5AED0</accession>
<dbReference type="GO" id="GO:0015937">
    <property type="term" value="P:coenzyme A biosynthetic process"/>
    <property type="evidence" value="ECO:0007669"/>
    <property type="project" value="InterPro"/>
</dbReference>
<dbReference type="InterPro" id="IPR027417">
    <property type="entry name" value="P-loop_NTPase"/>
</dbReference>
<dbReference type="RefSeq" id="XP_003845048.1">
    <property type="nucleotide sequence ID" value="XM_003845000.1"/>
</dbReference>
<evidence type="ECO:0000256" key="2">
    <source>
        <dbReference type="ARBA" id="ARBA00022840"/>
    </source>
</evidence>
<dbReference type="AlphaFoldDB" id="E5AED0"/>
<dbReference type="HAMAP" id="MF_00376">
    <property type="entry name" value="Dephospho_CoA_kinase"/>
    <property type="match status" value="1"/>
</dbReference>
<reference evidence="6" key="1">
    <citation type="journal article" date="2011" name="Nat. Commun.">
        <title>Effector diversification within compartments of the Leptosphaeria maculans genome affected by Repeat-Induced Point mutations.</title>
        <authorList>
            <person name="Rouxel T."/>
            <person name="Grandaubert J."/>
            <person name="Hane J.K."/>
            <person name="Hoede C."/>
            <person name="van de Wouw A.P."/>
            <person name="Couloux A."/>
            <person name="Dominguez V."/>
            <person name="Anthouard V."/>
            <person name="Bally P."/>
            <person name="Bourras S."/>
            <person name="Cozijnsen A.J."/>
            <person name="Ciuffetti L.M."/>
            <person name="Degrave A."/>
            <person name="Dilmaghani A."/>
            <person name="Duret L."/>
            <person name="Fudal I."/>
            <person name="Goodwin S.B."/>
            <person name="Gout L."/>
            <person name="Glaser N."/>
            <person name="Linglin J."/>
            <person name="Kema G.H.J."/>
            <person name="Lapalu N."/>
            <person name="Lawrence C.B."/>
            <person name="May K."/>
            <person name="Meyer M."/>
            <person name="Ollivier B."/>
            <person name="Poulain J."/>
            <person name="Schoch C.L."/>
            <person name="Simon A."/>
            <person name="Spatafora J.W."/>
            <person name="Stachowiak A."/>
            <person name="Turgeon B.G."/>
            <person name="Tyler B.M."/>
            <person name="Vincent D."/>
            <person name="Weissenbach J."/>
            <person name="Amselem J."/>
            <person name="Quesneville H."/>
            <person name="Oliver R.P."/>
            <person name="Wincker P."/>
            <person name="Balesdent M.-H."/>
            <person name="Howlett B.J."/>
        </authorList>
    </citation>
    <scope>NUCLEOTIDE SEQUENCE [LARGE SCALE GENOMIC DNA]</scope>
    <source>
        <strain evidence="6">JN3 / isolate v23.1.3 / race Av1-4-5-6-7-8</strain>
    </source>
</reference>
<keyword evidence="4" id="KW-0472">Membrane</keyword>
<dbReference type="GO" id="GO:0005524">
    <property type="term" value="F:ATP binding"/>
    <property type="evidence" value="ECO:0007669"/>
    <property type="project" value="UniProtKB-KW"/>
</dbReference>
<dbReference type="FunCoup" id="E5AED0">
    <property type="interactions" value="365"/>
</dbReference>
<dbReference type="Proteomes" id="UP000002668">
    <property type="component" value="Genome"/>
</dbReference>
<dbReference type="FunFam" id="3.40.50.300:FF:001227">
    <property type="entry name" value="Dephospho-CoA kinase CAB5"/>
    <property type="match status" value="1"/>
</dbReference>
<keyword evidence="6" id="KW-1185">Reference proteome</keyword>
<dbReference type="OMA" id="RWEMYRA"/>
<dbReference type="HOGENOM" id="CLU_057180_0_1_1"/>
<sequence>MLLLGLTGSIATGKSTVSSLLSQPPYSLPIIDADLIARQVVEPGTPGYKAIVKHFLPTTPDLLLAPDPNSNTDTTKGRPLNRPALGRRVFGPSPTQSRDRALLNSIVHPAVRREIYRQILFAYLRGHWAVVLDIPLLFESGWERYCGTIVVVGVSDPAIQIERLRRRDGHLSEEEARNRVLSQGGVGEKVERCRRRGEGWGVVVWNDGDRGALEGEVRRVMDGVRRASPRWWGFLLWVCPPLGVGAGLWSWYKMRNVQLRWEEEKRREKARL</sequence>
<keyword evidence="4" id="KW-1133">Transmembrane helix</keyword>
<dbReference type="GeneID" id="13285885"/>